<name>A0ACC1SUS4_9APHY</name>
<protein>
    <submittedName>
        <fullName evidence="1">Uncharacterized protein</fullName>
    </submittedName>
</protein>
<organism evidence="1 2">
    <name type="scientific">Phlebia brevispora</name>
    <dbReference type="NCBI Taxonomy" id="194682"/>
    <lineage>
        <taxon>Eukaryota</taxon>
        <taxon>Fungi</taxon>
        <taxon>Dikarya</taxon>
        <taxon>Basidiomycota</taxon>
        <taxon>Agaricomycotina</taxon>
        <taxon>Agaricomycetes</taxon>
        <taxon>Polyporales</taxon>
        <taxon>Meruliaceae</taxon>
        <taxon>Phlebia</taxon>
    </lineage>
</organism>
<comment type="caution">
    <text evidence="1">The sequence shown here is derived from an EMBL/GenBank/DDBJ whole genome shotgun (WGS) entry which is preliminary data.</text>
</comment>
<evidence type="ECO:0000313" key="2">
    <source>
        <dbReference type="Proteomes" id="UP001148662"/>
    </source>
</evidence>
<sequence length="1466" mass="165432">MSERPRREKISKLSALEALKRAREGGGRSYKVEEDATLYDEVTEEEYKSIVRGRLAKDDFVVDDGVEGYMDNGMDDFEEHGDYYMSDEDDKKPKAKKAAIKPKAKAKPKPPPPAVTHSISAYRPTVSKEQEEVLMASILGNMDHIVPTSSTSRSRKRKPEPEPEAIPSSKPRTVTYGYRSVTEADSSSDGVLDTGMPSGPSSDDDFALLLSPKKKFKKEPVGMAPAIDRLAQLKTEPDSADEFFGNDSFQDMDMDAFMDIDDVDVGTPSKAAKKEDVKRPLAPLNVNGASHAGEKKKALDATPAWLSVYDSLSVTRDDAFSLTGSSSASKDHANAPVLEEDGSLHFYWLDYFESDGKVYFIGKTQDKRTNAWLSCCVTIENLQRNLFVLPREYRVEEDEETGEMVDTDVVPSIADVYTDFDKVRKKVGIKSWKAKPVKRQYAFSERDVPREETQWLKVVYGFDEPQIPNNVSSPNFIRVFGTNTSAFELLVLKRKIMGPCWLQVKKPVLEKKGISWCTVEATVADPKDINPFAESESNAPKDVPPLTVMSLSVRTIVNHQENNREVVCATARTWPNMQLDDPTPPERLPCSVHTYVRPLDRFPPNFEARARANGKGFISPVKDERTLLNQLLLTIYKADPDVIVGHEFLGVSLDVLLRRMRDLKADKWSRIGRFRRNRWPNIGRQGTNLKFVNGRLLCDLASDGAKGMITSTTWSLTEMCRTHLKLERQDIDPDDTASYFDGSVRSPERLLTFVRHCELDAHYQMALAAKVQILPLTRQLTNLAGNSWNKTLNGGRAERNEYILLHEFHRLKYIVPDKQWGKRAEAAVKEHDDDNEGTGGKKTKGRKDKYKGGLVFEPKRGLWDKYILVMDFNSLYPSIIQEYNIDFTTVDRVEDDEDGNERIPDPPSSEIPQGVLPRLIATLVSRRRQVKSLMKDRRATPAQLLQWDIKQMALKLTANSMYGCLGFEYSRFYARPLAALTTFKGREILTNTRELAESLQLDVVYGDTDSVFVNSNVTELSEALKISAEFKKAVNDRYKLLEIDLDGVFQRLLLLQKKKYAAIKVEDGTRTSTEVKGLDMKRREYCALSKAVSQYVLEQILSGESTETVVEHIHEYLTTVGQDRLGKNPEDYPDAKSQPHVQVALKMKAKGGTARAGDVIPYVFCLGDNGEGSRTAQADHAKHPEEFAIACSLTATCIKDYEFYLSQQVLPPIERLCEPIEGTDRARLAECLGLDPNRYRTAAAGEAEGRYFSSLDSLMSDAERFKDCDPFLVRCRSCKERVAFSPIGQRDTSLLLPSGPACSSCHATLGTPSVQVQLEVQIRAHISRYYEGWTVCDDATCGARTRMMGVYGRRCLRPGCLGHVSFEVRKTTWYMIFKKLMFDTLVLFCQYSDAMLYDQLRYYAYLFDGEKAMKGAAGPKAFDEIKALVHVQADFLRTMSQTVEKYLELCGRRWVELGTLFSFMKI</sequence>
<dbReference type="EMBL" id="JANHOG010001007">
    <property type="protein sequence ID" value="KAJ3546934.1"/>
    <property type="molecule type" value="Genomic_DNA"/>
</dbReference>
<evidence type="ECO:0000313" key="1">
    <source>
        <dbReference type="EMBL" id="KAJ3546934.1"/>
    </source>
</evidence>
<dbReference type="Proteomes" id="UP001148662">
    <property type="component" value="Unassembled WGS sequence"/>
</dbReference>
<keyword evidence="2" id="KW-1185">Reference proteome</keyword>
<accession>A0ACC1SUS4</accession>
<gene>
    <name evidence="1" type="ORF">NM688_g5461</name>
</gene>
<reference evidence="1" key="1">
    <citation type="submission" date="2022-07" db="EMBL/GenBank/DDBJ databases">
        <title>Genome Sequence of Phlebia brevispora.</title>
        <authorList>
            <person name="Buettner E."/>
        </authorList>
    </citation>
    <scope>NUCLEOTIDE SEQUENCE</scope>
    <source>
        <strain evidence="1">MPL23</strain>
    </source>
</reference>
<proteinExistence type="predicted"/>